<dbReference type="OrthoDB" id="5130291at2759"/>
<evidence type="ECO:0000313" key="3">
    <source>
        <dbReference type="Proteomes" id="UP000775872"/>
    </source>
</evidence>
<feature type="signal peptide" evidence="1">
    <location>
        <begin position="1"/>
        <end position="22"/>
    </location>
</feature>
<evidence type="ECO:0000313" key="2">
    <source>
        <dbReference type="EMBL" id="CAH0039695.1"/>
    </source>
</evidence>
<sequence length="121" mass="13224">MACRHVLTYIFALLAFALGIHGRALPKCQYQEYACGNDLVKRGYTNTDLRAAIAKLPSGIIPPTLSNVQLLQVLYHCDDIYNSISGNAFCVSGCIVIAGSLANDQCYMNGFNIPTPPQRKK</sequence>
<comment type="caution">
    <text evidence="2">The sequence shown here is derived from an EMBL/GenBank/DDBJ whole genome shotgun (WGS) entry which is preliminary data.</text>
</comment>
<reference evidence="3" key="1">
    <citation type="submission" date="2019-06" db="EMBL/GenBank/DDBJ databases">
        <authorList>
            <person name="Broberg M."/>
        </authorList>
    </citation>
    <scope>NUCLEOTIDE SEQUENCE [LARGE SCALE GENOMIC DNA]</scope>
</reference>
<organism evidence="2 3">
    <name type="scientific">Clonostachys solani</name>
    <dbReference type="NCBI Taxonomy" id="160281"/>
    <lineage>
        <taxon>Eukaryota</taxon>
        <taxon>Fungi</taxon>
        <taxon>Dikarya</taxon>
        <taxon>Ascomycota</taxon>
        <taxon>Pezizomycotina</taxon>
        <taxon>Sordariomycetes</taxon>
        <taxon>Hypocreomycetidae</taxon>
        <taxon>Hypocreales</taxon>
        <taxon>Bionectriaceae</taxon>
        <taxon>Clonostachys</taxon>
    </lineage>
</organism>
<keyword evidence="1" id="KW-0732">Signal</keyword>
<reference evidence="2 3" key="2">
    <citation type="submission" date="2021-10" db="EMBL/GenBank/DDBJ databases">
        <authorList>
            <person name="Piombo E."/>
        </authorList>
    </citation>
    <scope>NUCLEOTIDE SEQUENCE [LARGE SCALE GENOMIC DNA]</scope>
</reference>
<proteinExistence type="predicted"/>
<keyword evidence="3" id="KW-1185">Reference proteome</keyword>
<accession>A0A9N9YTA8</accession>
<dbReference type="AlphaFoldDB" id="A0A9N9YTA8"/>
<feature type="chain" id="PRO_5040105602" evidence="1">
    <location>
        <begin position="23"/>
        <end position="121"/>
    </location>
</feature>
<protein>
    <submittedName>
        <fullName evidence="2">Uncharacterized protein</fullName>
    </submittedName>
</protein>
<evidence type="ECO:0000256" key="1">
    <source>
        <dbReference type="SAM" id="SignalP"/>
    </source>
</evidence>
<gene>
    <name evidence="2" type="ORF">CSOL1703_00003720</name>
</gene>
<name>A0A9N9YTA8_9HYPO</name>
<dbReference type="Proteomes" id="UP000775872">
    <property type="component" value="Unassembled WGS sequence"/>
</dbReference>
<dbReference type="EMBL" id="CABFOC020000002">
    <property type="protein sequence ID" value="CAH0039695.1"/>
    <property type="molecule type" value="Genomic_DNA"/>
</dbReference>